<feature type="transmembrane region" description="Helical" evidence="1">
    <location>
        <begin position="234"/>
        <end position="249"/>
    </location>
</feature>
<name>A0A1J4U1K4_9BACT</name>
<feature type="transmembrane region" description="Helical" evidence="1">
    <location>
        <begin position="167"/>
        <end position="188"/>
    </location>
</feature>
<dbReference type="Proteomes" id="UP000182465">
    <property type="component" value="Unassembled WGS sequence"/>
</dbReference>
<evidence type="ECO:0000256" key="1">
    <source>
        <dbReference type="SAM" id="Phobius"/>
    </source>
</evidence>
<keyword evidence="1" id="KW-0812">Transmembrane</keyword>
<feature type="transmembrane region" description="Helical" evidence="1">
    <location>
        <begin position="256"/>
        <end position="274"/>
    </location>
</feature>
<feature type="transmembrane region" description="Helical" evidence="1">
    <location>
        <begin position="434"/>
        <end position="453"/>
    </location>
</feature>
<organism evidence="2 3">
    <name type="scientific">Candidatus Kuenenbacteria bacterium CG1_02_38_13</name>
    <dbReference type="NCBI Taxonomy" id="1805235"/>
    <lineage>
        <taxon>Bacteria</taxon>
        <taxon>Candidatus Kueneniibacteriota</taxon>
    </lineage>
</organism>
<feature type="transmembrane region" description="Helical" evidence="1">
    <location>
        <begin position="209"/>
        <end position="228"/>
    </location>
</feature>
<proteinExistence type="predicted"/>
<sequence>MILFLLVFCIVFFCIYSYFNLLIFKQLSDLSKVFDNANNGTDVKFSSPDETANYFWISRIARGKRLYYFEELNGLGNNLVHPRSVNAVGGKIVPGSFLGMIIIYGFLAKIFGLWVVPYLTPFFSVLGIVFFYLLIKEIFQKKTISLLAAMLLSFIPPWLYYSSRGMYHNILFMSLLIMGIYELFYIFGTGHIKSFKFKVLNFNLILNSLILKYFLYFFVGLLIGLAIITRTAEIVWVGVTVIFIFALHFKKIHWPGFFLFLCGLYLPALILMYHNQILYGQVISAGYRSIIPEGGVGEMVDSWVLWQILITPFGFDLKLILVNSFNYLYNFLPYWSAPVVVGAFLFLVLPSKSIQINYKKRIIYFAYCLLLTAYLLIFYGSWSITDRIDQANLSLGTSYVRYWLPIYIVSMPFLAAFILQSSNFLISNHFKFKIVYRAALVFAMIILFFMPSLNLTVHKTDESLFLLKGLSEVRIKSAIINEIVLANDITVLYKQADKIFFPERKKIIVDLVAPADYEALARLIKLRNIYYYTFAPASTVEFISRRDFEPHGMKIMDGKKILGHDWIYKIICNK</sequence>
<evidence type="ECO:0000313" key="2">
    <source>
        <dbReference type="EMBL" id="OIO17265.1"/>
    </source>
</evidence>
<feature type="transmembrane region" description="Helical" evidence="1">
    <location>
        <begin position="118"/>
        <end position="135"/>
    </location>
</feature>
<comment type="caution">
    <text evidence="2">The sequence shown here is derived from an EMBL/GenBank/DDBJ whole genome shotgun (WGS) entry which is preliminary data.</text>
</comment>
<evidence type="ECO:0000313" key="3">
    <source>
        <dbReference type="Proteomes" id="UP000182465"/>
    </source>
</evidence>
<evidence type="ECO:0008006" key="4">
    <source>
        <dbReference type="Google" id="ProtNLM"/>
    </source>
</evidence>
<feature type="transmembrane region" description="Helical" evidence="1">
    <location>
        <begin position="402"/>
        <end position="422"/>
    </location>
</feature>
<feature type="transmembrane region" description="Helical" evidence="1">
    <location>
        <begin position="331"/>
        <end position="350"/>
    </location>
</feature>
<gene>
    <name evidence="2" type="ORF">AUJ29_01665</name>
</gene>
<feature type="transmembrane region" description="Helical" evidence="1">
    <location>
        <begin position="6"/>
        <end position="24"/>
    </location>
</feature>
<accession>A0A1J4U1K4</accession>
<keyword evidence="1" id="KW-1133">Transmembrane helix</keyword>
<protein>
    <recommendedName>
        <fullName evidence="4">Glycosyltransferase RgtA/B/C/D-like domain-containing protein</fullName>
    </recommendedName>
</protein>
<feature type="transmembrane region" description="Helical" evidence="1">
    <location>
        <begin position="144"/>
        <end position="161"/>
    </location>
</feature>
<feature type="transmembrane region" description="Helical" evidence="1">
    <location>
        <begin position="362"/>
        <end position="382"/>
    </location>
</feature>
<reference evidence="2 3" key="1">
    <citation type="journal article" date="2016" name="Environ. Microbiol.">
        <title>Genomic resolution of a cold subsurface aquifer community provides metabolic insights for novel microbes adapted to high CO concentrations.</title>
        <authorList>
            <person name="Probst A.J."/>
            <person name="Castelle C.J."/>
            <person name="Singh A."/>
            <person name="Brown C.T."/>
            <person name="Anantharaman K."/>
            <person name="Sharon I."/>
            <person name="Hug L.A."/>
            <person name="Burstein D."/>
            <person name="Emerson J.B."/>
            <person name="Thomas B.C."/>
            <person name="Banfield J.F."/>
        </authorList>
    </citation>
    <scope>NUCLEOTIDE SEQUENCE [LARGE SCALE GENOMIC DNA]</scope>
    <source>
        <strain evidence="2">CG1_02_38_13</strain>
    </source>
</reference>
<keyword evidence="1" id="KW-0472">Membrane</keyword>
<dbReference type="AlphaFoldDB" id="A0A1J4U1K4"/>
<dbReference type="EMBL" id="MNVB01000035">
    <property type="protein sequence ID" value="OIO17265.1"/>
    <property type="molecule type" value="Genomic_DNA"/>
</dbReference>